<dbReference type="PANTHER" id="PTHR46481">
    <property type="entry name" value="ZINC FINGER BED DOMAIN-CONTAINING PROTEIN 4"/>
    <property type="match status" value="1"/>
</dbReference>
<evidence type="ECO:0000259" key="2">
    <source>
        <dbReference type="Pfam" id="PF14372"/>
    </source>
</evidence>
<gene>
    <name evidence="3" type="ORF">SASPL_143244</name>
</gene>
<protein>
    <recommendedName>
        <fullName evidence="2">hAT-like transposase RNase-H fold domain-containing protein</fullName>
    </recommendedName>
</protein>
<dbReference type="GO" id="GO:0003677">
    <property type="term" value="F:DNA binding"/>
    <property type="evidence" value="ECO:0007669"/>
    <property type="project" value="UniProtKB-KW"/>
</dbReference>
<comment type="caution">
    <text evidence="3">The sequence shown here is derived from an EMBL/GenBank/DDBJ whole genome shotgun (WGS) entry which is preliminary data.</text>
</comment>
<name>A0A8X8ZA69_SALSN</name>
<reference evidence="3" key="2">
    <citation type="submission" date="2020-08" db="EMBL/GenBank/DDBJ databases">
        <title>Plant Genome Project.</title>
        <authorList>
            <person name="Zhang R.-G."/>
        </authorList>
    </citation>
    <scope>NUCLEOTIDE SEQUENCE</scope>
    <source>
        <strain evidence="3">Huo1</strain>
        <tissue evidence="3">Leaf</tissue>
    </source>
</reference>
<proteinExistence type="predicted"/>
<dbReference type="InterPro" id="IPR025525">
    <property type="entry name" value="hAT-like_transposase_RNase-H"/>
</dbReference>
<keyword evidence="4" id="KW-1185">Reference proteome</keyword>
<evidence type="ECO:0000313" key="3">
    <source>
        <dbReference type="EMBL" id="KAG6397082.1"/>
    </source>
</evidence>
<dbReference type="InterPro" id="IPR012337">
    <property type="entry name" value="RNaseH-like_sf"/>
</dbReference>
<dbReference type="Proteomes" id="UP000298416">
    <property type="component" value="Unassembled WGS sequence"/>
</dbReference>
<dbReference type="SUPFAM" id="SSF53098">
    <property type="entry name" value="Ribonuclease H-like"/>
    <property type="match status" value="1"/>
</dbReference>
<reference evidence="3" key="1">
    <citation type="submission" date="2018-01" db="EMBL/GenBank/DDBJ databases">
        <authorList>
            <person name="Mao J.F."/>
        </authorList>
    </citation>
    <scope>NUCLEOTIDE SEQUENCE</scope>
    <source>
        <strain evidence="3">Huo1</strain>
        <tissue evidence="3">Leaf</tissue>
    </source>
</reference>
<feature type="domain" description="hAT-like transposase RNase-H fold" evidence="2">
    <location>
        <begin position="222"/>
        <end position="311"/>
    </location>
</feature>
<dbReference type="PANTHER" id="PTHR46481:SF7">
    <property type="entry name" value="ZINC FINGER BED DOMAIN-CONTAINING PROTEIN RICESLEEPER 2-LIKE"/>
    <property type="match status" value="1"/>
</dbReference>
<dbReference type="EMBL" id="PNBA02000016">
    <property type="protein sequence ID" value="KAG6397082.1"/>
    <property type="molecule type" value="Genomic_DNA"/>
</dbReference>
<keyword evidence="1" id="KW-0238">DNA-binding</keyword>
<evidence type="ECO:0000313" key="4">
    <source>
        <dbReference type="Proteomes" id="UP000298416"/>
    </source>
</evidence>
<accession>A0A8X8ZA69</accession>
<organism evidence="3">
    <name type="scientific">Salvia splendens</name>
    <name type="common">Scarlet sage</name>
    <dbReference type="NCBI Taxonomy" id="180675"/>
    <lineage>
        <taxon>Eukaryota</taxon>
        <taxon>Viridiplantae</taxon>
        <taxon>Streptophyta</taxon>
        <taxon>Embryophyta</taxon>
        <taxon>Tracheophyta</taxon>
        <taxon>Spermatophyta</taxon>
        <taxon>Magnoliopsida</taxon>
        <taxon>eudicotyledons</taxon>
        <taxon>Gunneridae</taxon>
        <taxon>Pentapetalae</taxon>
        <taxon>asterids</taxon>
        <taxon>lamiids</taxon>
        <taxon>Lamiales</taxon>
        <taxon>Lamiaceae</taxon>
        <taxon>Nepetoideae</taxon>
        <taxon>Mentheae</taxon>
        <taxon>Salviinae</taxon>
        <taxon>Salvia</taxon>
        <taxon>Salvia subgen. Calosphace</taxon>
        <taxon>core Calosphace</taxon>
    </lineage>
</organism>
<dbReference type="AlphaFoldDB" id="A0A8X8ZA69"/>
<evidence type="ECO:0000256" key="1">
    <source>
        <dbReference type="ARBA" id="ARBA00023125"/>
    </source>
</evidence>
<dbReference type="InterPro" id="IPR052035">
    <property type="entry name" value="ZnF_BED_domain_contain"/>
</dbReference>
<sequence length="368" mass="42608">MGRVSITTDCWTSLNNNSFICVTAHYIGKDWILHKKIINFSKIDSHKGDDIGAAIVKSLTDWGLNHLFSCTLDNASQNDTAIDAVQTHMEQNNINILGGKYFHVRCAAHVLNLIVKDGLKEIGISIRRVRETVRWLKSSPQRWGLWEKILDYLGDKIDSKKKLCMDVPTRWNSTYLMLESAISYAEAFTTFGITNSSFGKDLRERMYDDKPIGPPEEGDWVNVKKMISYLKNEYDVSSMASRMRLKIGKYWLEGTELNVKMNKILYMAAVLDPRQKMKHVETCLKLLYGNARGLEMVKEVRDSIRELFVFYSVSDDDEDSSNQTELDIYLTDRRHKVPREEMASFDLLKWWIDEMAPMRQRAMSMVQE</sequence>
<dbReference type="Pfam" id="PF14372">
    <property type="entry name" value="hAT-like_RNase-H"/>
    <property type="match status" value="1"/>
</dbReference>